<dbReference type="Pfam" id="PF04616">
    <property type="entry name" value="Glyco_hydro_43"/>
    <property type="match status" value="1"/>
</dbReference>
<dbReference type="AlphaFoldDB" id="A0A015SS43"/>
<dbReference type="PANTHER" id="PTHR43301:SF3">
    <property type="entry name" value="ARABINAN ENDO-1,5-ALPHA-L-ARABINOSIDASE A-RELATED"/>
    <property type="match status" value="1"/>
</dbReference>
<comment type="pathway">
    <text evidence="1">Glycan metabolism; L-arabinan degradation.</text>
</comment>
<evidence type="ECO:0000256" key="2">
    <source>
        <dbReference type="ARBA" id="ARBA00009865"/>
    </source>
</evidence>
<dbReference type="InterPro" id="IPR006710">
    <property type="entry name" value="Glyco_hydro_43"/>
</dbReference>
<dbReference type="GO" id="GO:0004553">
    <property type="term" value="F:hydrolase activity, hydrolyzing O-glycosyl compounds"/>
    <property type="evidence" value="ECO:0007669"/>
    <property type="project" value="InterPro"/>
</dbReference>
<dbReference type="PATRIC" id="fig|1339315.3.peg.3819"/>
<evidence type="ECO:0000256" key="6">
    <source>
        <dbReference type="SAM" id="SignalP"/>
    </source>
</evidence>
<evidence type="ECO:0000256" key="3">
    <source>
        <dbReference type="ARBA" id="ARBA00022801"/>
    </source>
</evidence>
<dbReference type="CDD" id="cd08984">
    <property type="entry name" value="GH43-like"/>
    <property type="match status" value="1"/>
</dbReference>
<proteinExistence type="inferred from homology"/>
<dbReference type="Gene3D" id="2.115.10.20">
    <property type="entry name" value="Glycosyl hydrolase domain, family 43"/>
    <property type="match status" value="1"/>
</dbReference>
<dbReference type="PANTHER" id="PTHR43301">
    <property type="entry name" value="ARABINAN ENDO-1,5-ALPHA-L-ARABINOSIDASE"/>
    <property type="match status" value="1"/>
</dbReference>
<evidence type="ECO:0000256" key="1">
    <source>
        <dbReference type="ARBA" id="ARBA00004834"/>
    </source>
</evidence>
<dbReference type="EMBL" id="JGCY01000379">
    <property type="protein sequence ID" value="EXY73087.1"/>
    <property type="molecule type" value="Genomic_DNA"/>
</dbReference>
<evidence type="ECO:0000313" key="8">
    <source>
        <dbReference type="Proteomes" id="UP000020529"/>
    </source>
</evidence>
<keyword evidence="4 5" id="KW-0326">Glycosidase</keyword>
<comment type="similarity">
    <text evidence="2 5">Belongs to the glycosyl hydrolase 43 family.</text>
</comment>
<evidence type="ECO:0000256" key="4">
    <source>
        <dbReference type="ARBA" id="ARBA00023295"/>
    </source>
</evidence>
<feature type="chain" id="PRO_5001478263" evidence="6">
    <location>
        <begin position="20"/>
        <end position="346"/>
    </location>
</feature>
<feature type="signal peptide" evidence="6">
    <location>
        <begin position="1"/>
        <end position="19"/>
    </location>
</feature>
<dbReference type="RefSeq" id="WP_032588535.1">
    <property type="nucleotide sequence ID" value="NZ_JGCY01000379.1"/>
</dbReference>
<accession>A0A015SS43</accession>
<comment type="caution">
    <text evidence="7">The sequence shown here is derived from an EMBL/GenBank/DDBJ whole genome shotgun (WGS) entry which is preliminary data.</text>
</comment>
<sequence length="346" mass="39686">MIRTMIASCLLACSGFVSAQMTGGNPEEVKQTAPAPLYRDPVYDGVADPVVVWNKEDRSWWMLYTQRRANVNAGNVAYCYGNDIGIASGRDHGRTWVYRGVLDLNMERGKNTFWAPEVVNFNGVYHLFVSYIEGVRTDWGGHARMAHYTSKNMWDWKFEGFVKLSSDKTIDATFFRMPDGKWRAWYKDEIRNAAIMTAESDDLFHWTLNDTPVIDQSRQEGPKVFRFGGYYWMLTDEWHGMRVYRSKDATTWEKQGVILDKPGTRPEDTPSGAHGDVVVVGDKAYVIYFTHPGRKAHSEETKDEDGNIPYHLRRSSAQVAELLIKDGQLVADRSPEFNFYLPDMEE</sequence>
<dbReference type="InterPro" id="IPR023296">
    <property type="entry name" value="Glyco_hydro_beta-prop_sf"/>
</dbReference>
<organism evidence="7 8">
    <name type="scientific">Bacteroides fragilis str. 3988T(B)14</name>
    <dbReference type="NCBI Taxonomy" id="1339315"/>
    <lineage>
        <taxon>Bacteria</taxon>
        <taxon>Pseudomonadati</taxon>
        <taxon>Bacteroidota</taxon>
        <taxon>Bacteroidia</taxon>
        <taxon>Bacteroidales</taxon>
        <taxon>Bacteroidaceae</taxon>
        <taxon>Bacteroides</taxon>
    </lineage>
</organism>
<keyword evidence="6" id="KW-0732">Signal</keyword>
<name>A0A015SS43_BACFG</name>
<evidence type="ECO:0000313" key="7">
    <source>
        <dbReference type="EMBL" id="EXY73087.1"/>
    </source>
</evidence>
<dbReference type="Proteomes" id="UP000020529">
    <property type="component" value="Unassembled WGS sequence"/>
</dbReference>
<keyword evidence="3 5" id="KW-0378">Hydrolase</keyword>
<evidence type="ECO:0000256" key="5">
    <source>
        <dbReference type="RuleBase" id="RU361187"/>
    </source>
</evidence>
<dbReference type="GO" id="GO:0005975">
    <property type="term" value="P:carbohydrate metabolic process"/>
    <property type="evidence" value="ECO:0007669"/>
    <property type="project" value="InterPro"/>
</dbReference>
<dbReference type="InterPro" id="IPR050727">
    <property type="entry name" value="GH43_arabinanases"/>
</dbReference>
<reference evidence="7 8" key="1">
    <citation type="submission" date="2014-02" db="EMBL/GenBank/DDBJ databases">
        <authorList>
            <person name="Sears C."/>
            <person name="Carroll K."/>
            <person name="Sack B.R."/>
            <person name="Qadri F."/>
            <person name="Myers L.L."/>
            <person name="Chung G.-T."/>
            <person name="Escheverria P."/>
            <person name="Fraser C.M."/>
            <person name="Sadzewicz L."/>
            <person name="Shefchek K.A."/>
            <person name="Tallon L."/>
            <person name="Das S.P."/>
            <person name="Daugherty S."/>
            <person name="Mongodin E.F."/>
        </authorList>
    </citation>
    <scope>NUCLEOTIDE SEQUENCE [LARGE SCALE GENOMIC DNA]</scope>
    <source>
        <strain evidence="8">3988T(B)14</strain>
    </source>
</reference>
<protein>
    <submittedName>
        <fullName evidence="7">Glycosyl hydrolases 43 family protein</fullName>
    </submittedName>
</protein>
<dbReference type="SUPFAM" id="SSF75005">
    <property type="entry name" value="Arabinanase/levansucrase/invertase"/>
    <property type="match status" value="1"/>
</dbReference>
<gene>
    <name evidence="7" type="ORF">M124_3151</name>
</gene>